<dbReference type="EMBL" id="BSSD01000016">
    <property type="protein sequence ID" value="GLW95770.1"/>
    <property type="molecule type" value="Genomic_DNA"/>
</dbReference>
<dbReference type="RefSeq" id="WP_285613472.1">
    <property type="nucleotide sequence ID" value="NZ_BSSD01000016.1"/>
</dbReference>
<proteinExistence type="predicted"/>
<feature type="transmembrane region" description="Helical" evidence="1">
    <location>
        <begin position="81"/>
        <end position="104"/>
    </location>
</feature>
<accession>A0A9W6QVP5</accession>
<reference evidence="2" key="1">
    <citation type="submission" date="2023-02" db="EMBL/GenBank/DDBJ databases">
        <title>Actinokineospora globicatena NBRC 15670.</title>
        <authorList>
            <person name="Ichikawa N."/>
            <person name="Sato H."/>
            <person name="Tonouchi N."/>
        </authorList>
    </citation>
    <scope>NUCLEOTIDE SEQUENCE</scope>
    <source>
        <strain evidence="2">NBRC 15670</strain>
    </source>
</reference>
<feature type="transmembrane region" description="Helical" evidence="1">
    <location>
        <begin position="215"/>
        <end position="238"/>
    </location>
</feature>
<keyword evidence="1" id="KW-0472">Membrane</keyword>
<gene>
    <name evidence="2" type="ORF">Aglo03_65860</name>
</gene>
<organism evidence="2 3">
    <name type="scientific">Actinokineospora globicatena</name>
    <dbReference type="NCBI Taxonomy" id="103729"/>
    <lineage>
        <taxon>Bacteria</taxon>
        <taxon>Bacillati</taxon>
        <taxon>Actinomycetota</taxon>
        <taxon>Actinomycetes</taxon>
        <taxon>Pseudonocardiales</taxon>
        <taxon>Pseudonocardiaceae</taxon>
        <taxon>Actinokineospora</taxon>
    </lineage>
</organism>
<comment type="caution">
    <text evidence="2">The sequence shown here is derived from an EMBL/GenBank/DDBJ whole genome shotgun (WGS) entry which is preliminary data.</text>
</comment>
<feature type="transmembrane region" description="Helical" evidence="1">
    <location>
        <begin position="330"/>
        <end position="351"/>
    </location>
</feature>
<keyword evidence="3" id="KW-1185">Reference proteome</keyword>
<name>A0A9W6QVP5_9PSEU</name>
<keyword evidence="1" id="KW-0812">Transmembrane</keyword>
<feature type="transmembrane region" description="Helical" evidence="1">
    <location>
        <begin position="160"/>
        <end position="178"/>
    </location>
</feature>
<feature type="transmembrane region" description="Helical" evidence="1">
    <location>
        <begin position="21"/>
        <end position="47"/>
    </location>
</feature>
<feature type="transmembrane region" description="Helical" evidence="1">
    <location>
        <begin position="300"/>
        <end position="318"/>
    </location>
</feature>
<sequence>MGSFEVEYRGREITGYWAKRLGCFWLVALSLLTVLLYASVGAVFAALSLPEGTAKLTARDGWAPLRWLADASAAVNGALPAYPLLLTCLIWATGAFLLAVLALAARYREPAFAVIALLTAPLAAAGLHAVAWVGAAVHWVVRTFGPWLLAASAWIRGWDWWVWVLVVALAALSAIAFFSEGPAYVTVLGAVGWVVIGTALSVGLGLLFVGLVFEIPFLLFLVALGVLCVLGQLVVDQLTGTVKAGRGHRGVLLGALGVGTSWSMLMVVGDVGGSHSLYPQVARDWVANNVLGNSPPQFDALMALVVVAGSALSVLANVHRMREEPTHEQFTRSVVFTLYSMVFATMIAAVGHRSETGGDRRG</sequence>
<evidence type="ECO:0000256" key="1">
    <source>
        <dbReference type="SAM" id="Phobius"/>
    </source>
</evidence>
<feature type="transmembrane region" description="Helical" evidence="1">
    <location>
        <begin position="111"/>
        <end position="140"/>
    </location>
</feature>
<evidence type="ECO:0000313" key="2">
    <source>
        <dbReference type="EMBL" id="GLW95770.1"/>
    </source>
</evidence>
<evidence type="ECO:0000313" key="3">
    <source>
        <dbReference type="Proteomes" id="UP001165042"/>
    </source>
</evidence>
<keyword evidence="1" id="KW-1133">Transmembrane helix</keyword>
<protein>
    <submittedName>
        <fullName evidence="2">Uncharacterized protein</fullName>
    </submittedName>
</protein>
<feature type="transmembrane region" description="Helical" evidence="1">
    <location>
        <begin position="250"/>
        <end position="269"/>
    </location>
</feature>
<feature type="transmembrane region" description="Helical" evidence="1">
    <location>
        <begin position="185"/>
        <end position="209"/>
    </location>
</feature>
<dbReference type="AlphaFoldDB" id="A0A9W6QVP5"/>
<dbReference type="Proteomes" id="UP001165042">
    <property type="component" value="Unassembled WGS sequence"/>
</dbReference>